<dbReference type="AlphaFoldDB" id="A0A0H2MB53"/>
<dbReference type="Gene3D" id="3.40.50.720">
    <property type="entry name" value="NAD(P)-binding Rossmann-like Domain"/>
    <property type="match status" value="2"/>
</dbReference>
<comment type="caution">
    <text evidence="3">The sequence shown here is derived from an EMBL/GenBank/DDBJ whole genome shotgun (WGS) entry which is preliminary data.</text>
</comment>
<reference evidence="3 4" key="1">
    <citation type="submission" date="2015-03" db="EMBL/GenBank/DDBJ databases">
        <title>Genome Sequence of Kiloniella spongiae MEBiC09566, isolated from a marine sponge.</title>
        <authorList>
            <person name="Shao Z."/>
            <person name="Wang L."/>
            <person name="Li X."/>
        </authorList>
    </citation>
    <scope>NUCLEOTIDE SEQUENCE [LARGE SCALE GENOMIC DNA]</scope>
    <source>
        <strain evidence="3 4">MEBiC09566</strain>
    </source>
</reference>
<name>A0A0H2MB53_9PROT</name>
<dbReference type="Proteomes" id="UP000035444">
    <property type="component" value="Unassembled WGS sequence"/>
</dbReference>
<keyword evidence="4" id="KW-1185">Reference proteome</keyword>
<gene>
    <name evidence="3" type="ORF">WH96_15435</name>
</gene>
<evidence type="ECO:0000256" key="1">
    <source>
        <dbReference type="ARBA" id="ARBA00023002"/>
    </source>
</evidence>
<feature type="domain" description="D-isomer specific 2-hydroxyacid dehydrogenase NAD-binding" evidence="2">
    <location>
        <begin position="680"/>
        <end position="830"/>
    </location>
</feature>
<dbReference type="InterPro" id="IPR006140">
    <property type="entry name" value="D-isomer_DH_NAD-bd"/>
</dbReference>
<dbReference type="OrthoDB" id="9793626at2"/>
<dbReference type="Pfam" id="PF02826">
    <property type="entry name" value="2-Hacid_dh_C"/>
    <property type="match status" value="1"/>
</dbReference>
<accession>A0A0H2MB53</accession>
<dbReference type="GO" id="GO:0051287">
    <property type="term" value="F:NAD binding"/>
    <property type="evidence" value="ECO:0007669"/>
    <property type="project" value="InterPro"/>
</dbReference>
<dbReference type="SUPFAM" id="SSF53383">
    <property type="entry name" value="PLP-dependent transferases"/>
    <property type="match status" value="1"/>
</dbReference>
<dbReference type="InterPro" id="IPR015421">
    <property type="entry name" value="PyrdxlP-dep_Trfase_major"/>
</dbReference>
<protein>
    <submittedName>
        <fullName evidence="3">Phosphoglycerate dehydrogenase</fullName>
    </submittedName>
</protein>
<dbReference type="GO" id="GO:0016491">
    <property type="term" value="F:oxidoreductase activity"/>
    <property type="evidence" value="ECO:0007669"/>
    <property type="project" value="UniProtKB-KW"/>
</dbReference>
<dbReference type="RefSeq" id="WP_047765110.1">
    <property type="nucleotide sequence ID" value="NZ_LAQL01000010.1"/>
</dbReference>
<dbReference type="PANTHER" id="PTHR10996">
    <property type="entry name" value="2-HYDROXYACID DEHYDROGENASE-RELATED"/>
    <property type="match status" value="1"/>
</dbReference>
<dbReference type="InterPro" id="IPR036291">
    <property type="entry name" value="NAD(P)-bd_dom_sf"/>
</dbReference>
<dbReference type="SUPFAM" id="SSF51735">
    <property type="entry name" value="NAD(P)-binding Rossmann-fold domains"/>
    <property type="match status" value="1"/>
</dbReference>
<dbReference type="Gene3D" id="3.40.640.10">
    <property type="entry name" value="Type I PLP-dependent aspartate aminotransferase-like (Major domain)"/>
    <property type="match status" value="1"/>
</dbReference>
<dbReference type="InterPro" id="IPR050223">
    <property type="entry name" value="D-isomer_2-hydroxyacid_DH"/>
</dbReference>
<organism evidence="3 4">
    <name type="scientific">Kiloniella spongiae</name>
    <dbReference type="NCBI Taxonomy" id="1489064"/>
    <lineage>
        <taxon>Bacteria</taxon>
        <taxon>Pseudomonadati</taxon>
        <taxon>Pseudomonadota</taxon>
        <taxon>Alphaproteobacteria</taxon>
        <taxon>Rhodospirillales</taxon>
        <taxon>Kiloniellaceae</taxon>
        <taxon>Kiloniella</taxon>
    </lineage>
</organism>
<proteinExistence type="predicted"/>
<evidence type="ECO:0000313" key="4">
    <source>
        <dbReference type="Proteomes" id="UP000035444"/>
    </source>
</evidence>
<evidence type="ECO:0000259" key="2">
    <source>
        <dbReference type="Pfam" id="PF02826"/>
    </source>
</evidence>
<evidence type="ECO:0000313" key="3">
    <source>
        <dbReference type="EMBL" id="KLN59779.1"/>
    </source>
</evidence>
<sequence>MVSIDDLKAQRDASLAVTAKGAPTRTSNQFFGVGPITDMTSDEVDGRRLRFQFDAWLEENYAKVDDRGNRIGSFTTAEIGRSMHRGYPADKVLLDMAREIHRYFEFPKKNKMAIGLGGGHNGFTVSILHLMNANNSDQKIYVDTPKPESAEGKAGGFFRQSWGSQIMEMQKFAANGDIERIHYSEGEGAIPTAAELSSMGIKLFVGVGHETTGATTYKESEIIELLKWIDANPAEHHAIIDSTSMLGAMPWAENVVLEVMDKCCMFMPFQKAIGGISGYFIASYTPEALALMNQNQKDPAWAIPRQLKIAVPADPKEPMSSEKTWELGPVYDPAEHKMLGGIINTFSTLAFAETTFGLLRAEKSIGSARDLNKRSIKNRQTANDWIANNPTLELGVTDADNRGAAVTLLKVTEGANTDPAIHADIIAKSKQILGYEGLTHPNGEHEEGQDVARYVNAFPGTPGDYRAWIGGLRPVEDVIALLENLEYAYHRAKIVVLEELLAKEGVTFEASSVASGNSKVRQDDASKAYKVLVADLIGLKFDANGNPDHSEVRDYVEAKGGVFHEGPFADEANLESGKIHFSYQPDLSTEEELLPITKDGQFDATIVAATFLPKASVFKSGGVRIGAGTGNMGSDSWGGGNGDGGESALMNTPSFNSRATAQMAMKALLKVTPDLPVEEMYKLVCEGNFDTGKDLCKFPTEKLEGKRLAVIGYGNIGREVANLGKAFGMEVSIYARSRHKAWIESEGFTYAETPEEAAKGADVISPHTGLGAFNADTGKFANDSLVNETVLNALNDGAIVVNYDRGEVINIDALDAALTSGKVAYAAIDADLFKNAETGELSGPMVPYLSLVDRHADKLELLPHAAADTEHVSRVQGAKQAVDQIFDAIQFKSIMNLKGDLPTGYTNAGATTVNGVGKVTPNALSSVAAENETVAELRKLTEDMAAIWGALSVTKDSARRQELIDRYGAQLTLQSNKYITLVEKLGLKGPYG</sequence>
<dbReference type="EMBL" id="LAQL01000010">
    <property type="protein sequence ID" value="KLN59779.1"/>
    <property type="molecule type" value="Genomic_DNA"/>
</dbReference>
<dbReference type="InterPro" id="IPR015424">
    <property type="entry name" value="PyrdxlP-dep_Trfase"/>
</dbReference>
<dbReference type="STRING" id="1489064.WH96_15435"/>
<dbReference type="PATRIC" id="fig|1489064.4.peg.56"/>
<keyword evidence="1" id="KW-0560">Oxidoreductase</keyword>